<dbReference type="Proteomes" id="UP001151760">
    <property type="component" value="Unassembled WGS sequence"/>
</dbReference>
<dbReference type="EMBL" id="BQNB010015953">
    <property type="protein sequence ID" value="GJT46066.1"/>
    <property type="molecule type" value="Genomic_DNA"/>
</dbReference>
<gene>
    <name evidence="1" type="ORF">Tco_0954781</name>
</gene>
<proteinExistence type="predicted"/>
<organism evidence="1 2">
    <name type="scientific">Tanacetum coccineum</name>
    <dbReference type="NCBI Taxonomy" id="301880"/>
    <lineage>
        <taxon>Eukaryota</taxon>
        <taxon>Viridiplantae</taxon>
        <taxon>Streptophyta</taxon>
        <taxon>Embryophyta</taxon>
        <taxon>Tracheophyta</taxon>
        <taxon>Spermatophyta</taxon>
        <taxon>Magnoliopsida</taxon>
        <taxon>eudicotyledons</taxon>
        <taxon>Gunneridae</taxon>
        <taxon>Pentapetalae</taxon>
        <taxon>asterids</taxon>
        <taxon>campanulids</taxon>
        <taxon>Asterales</taxon>
        <taxon>Asteraceae</taxon>
        <taxon>Asteroideae</taxon>
        <taxon>Anthemideae</taxon>
        <taxon>Anthemidinae</taxon>
        <taxon>Tanacetum</taxon>
    </lineage>
</organism>
<reference evidence="1" key="1">
    <citation type="journal article" date="2022" name="Int. J. Mol. Sci.">
        <title>Draft Genome of Tanacetum Coccineum: Genomic Comparison of Closely Related Tanacetum-Family Plants.</title>
        <authorList>
            <person name="Yamashiro T."/>
            <person name="Shiraishi A."/>
            <person name="Nakayama K."/>
            <person name="Satake H."/>
        </authorList>
    </citation>
    <scope>NUCLEOTIDE SEQUENCE</scope>
</reference>
<sequence length="735" mass="84195">MVAYLQKSEGSEGFHQIIDFLTTSHISTLENEDMEISATIRWKVKETEVPQPSSLTQTHVANEAASTGVDVRHGGAATSVSSLDARQGSGNIDKTPCLCLDSLTHRVYTLGSDEGRIQHNELMDLVTKLLDKVVSLETDLQQTKKVYGDAYTKLIKKVKRWVHRLKGGMIMKWKLILSLPLLKMLVQLMYQLILLVQKLVLPVLKLETACVSVEYIQQVQERLGFKEAQRLQEQFDEEERQRIASVYEEASTFKPEEWDNIQAQIEVDEELAHSRMNVEALQTKYQFIDWEVYTKDSRSVLEDHQNKERELWVELKRLFEPVDDDELWKSQRYMYDPLTWRLYDTCGVHNVSTERGHDIFMLVEKDYPLTRGLMTLMLCNNSEVDQHSEMAVSVPLFPSPEPTVSCIDDLDFFKDSENEFSAIVYNDALTSKLDFSTKPTLCPQHIDEFNLKDETSISEYNKVEQNVLNFNDLFPFNIIYPYDLKSDKGNDDNEIDMIQSSGGQLVALLSGGGYTEDDSTTILSRGLRCYSDEDGIHWGRWAGGICKSRLEEIVWEPSTFSSGQFFSTCKIKDEMGLDVAGLHTAKEMVEDGFRACWLGSERLILDKGYLSDYWIEISSDRDFLRGAPSYTYIRDPVRRLCHRLISYNIYGKGQTPEKYLFRHAKGRMSNARLSGGHFDGRLAHHFGLVSDDGLRGLTVVACELPLIDMGELIKLNICKEIGDDWDWVASRPERQ</sequence>
<reference evidence="1" key="2">
    <citation type="submission" date="2022-01" db="EMBL/GenBank/DDBJ databases">
        <authorList>
            <person name="Yamashiro T."/>
            <person name="Shiraishi A."/>
            <person name="Satake H."/>
            <person name="Nakayama K."/>
        </authorList>
    </citation>
    <scope>NUCLEOTIDE SEQUENCE</scope>
</reference>
<protein>
    <submittedName>
        <fullName evidence="1">Uncharacterized protein</fullName>
    </submittedName>
</protein>
<comment type="caution">
    <text evidence="1">The sequence shown here is derived from an EMBL/GenBank/DDBJ whole genome shotgun (WGS) entry which is preliminary data.</text>
</comment>
<evidence type="ECO:0000313" key="2">
    <source>
        <dbReference type="Proteomes" id="UP001151760"/>
    </source>
</evidence>
<evidence type="ECO:0000313" key="1">
    <source>
        <dbReference type="EMBL" id="GJT46066.1"/>
    </source>
</evidence>
<keyword evidence="2" id="KW-1185">Reference proteome</keyword>
<name>A0ABQ5E5C0_9ASTR</name>
<accession>A0ABQ5E5C0</accession>